<name>A0A7S0IQ04_9EUKA</name>
<evidence type="ECO:0008006" key="3">
    <source>
        <dbReference type="Google" id="ProtNLM"/>
    </source>
</evidence>
<comment type="similarity">
    <text evidence="1">Belongs to the HEBP family.</text>
</comment>
<dbReference type="InterPro" id="IPR006917">
    <property type="entry name" value="SOUL_heme-bd"/>
</dbReference>
<reference evidence="2" key="1">
    <citation type="submission" date="2021-01" db="EMBL/GenBank/DDBJ databases">
        <authorList>
            <person name="Corre E."/>
            <person name="Pelletier E."/>
            <person name="Niang G."/>
            <person name="Scheremetjew M."/>
            <person name="Finn R."/>
            <person name="Kale V."/>
            <person name="Holt S."/>
            <person name="Cochrane G."/>
            <person name="Meng A."/>
            <person name="Brown T."/>
            <person name="Cohen L."/>
        </authorList>
    </citation>
    <scope>NUCLEOTIDE SEQUENCE</scope>
    <source>
        <strain evidence="2">RCC1130</strain>
    </source>
</reference>
<dbReference type="AlphaFoldDB" id="A0A7S0IQ04"/>
<dbReference type="SUPFAM" id="SSF55136">
    <property type="entry name" value="Probable bacterial effector-binding domain"/>
    <property type="match status" value="1"/>
</dbReference>
<dbReference type="Gene3D" id="3.20.80.10">
    <property type="entry name" value="Regulatory factor, effector binding domain"/>
    <property type="match status" value="1"/>
</dbReference>
<organism evidence="2">
    <name type="scientific">Calcidiscus leptoporus</name>
    <dbReference type="NCBI Taxonomy" id="127549"/>
    <lineage>
        <taxon>Eukaryota</taxon>
        <taxon>Haptista</taxon>
        <taxon>Haptophyta</taxon>
        <taxon>Prymnesiophyceae</taxon>
        <taxon>Coccolithales</taxon>
        <taxon>Calcidiscaceae</taxon>
        <taxon>Calcidiscus</taxon>
    </lineage>
</organism>
<dbReference type="Pfam" id="PF04832">
    <property type="entry name" value="SOUL"/>
    <property type="match status" value="1"/>
</dbReference>
<evidence type="ECO:0000313" key="2">
    <source>
        <dbReference type="EMBL" id="CAD8528469.1"/>
    </source>
</evidence>
<sequence>MSGAGAFQALAGYLFGGNEQGVKLAMTTPVISTSNAAGAREKMSFVMPSGFWAEGALQTAPTPKGDAGVTLEPIDAGGLGMGGAEAVAVAWFGGFAGKADVAARRQALLARVEADSAWEATVAKDTPPLLLQYNDPFTPPWKRRNELALPVRRANGDTHK</sequence>
<proteinExistence type="inferred from homology"/>
<dbReference type="InterPro" id="IPR011256">
    <property type="entry name" value="Reg_factor_effector_dom_sf"/>
</dbReference>
<dbReference type="PANTHER" id="PTHR11220">
    <property type="entry name" value="HEME-BINDING PROTEIN-RELATED"/>
    <property type="match status" value="1"/>
</dbReference>
<evidence type="ECO:0000256" key="1">
    <source>
        <dbReference type="ARBA" id="ARBA00009817"/>
    </source>
</evidence>
<dbReference type="EMBL" id="HBER01007471">
    <property type="protein sequence ID" value="CAD8528469.1"/>
    <property type="molecule type" value="Transcribed_RNA"/>
</dbReference>
<accession>A0A7S0IQ04</accession>
<gene>
    <name evidence="2" type="ORF">CLEP1334_LOCUS3696</name>
</gene>
<dbReference type="PANTHER" id="PTHR11220:SF58">
    <property type="entry name" value="SOUL HEME-BINDING FAMILY PROTEIN"/>
    <property type="match status" value="1"/>
</dbReference>
<protein>
    <recommendedName>
        <fullName evidence="3">SOUL heme-binding protein</fullName>
    </recommendedName>
</protein>